<dbReference type="EMBL" id="JABAIL010000003">
    <property type="protein sequence ID" value="NLR91850.1"/>
    <property type="molecule type" value="Genomic_DNA"/>
</dbReference>
<comment type="similarity">
    <text evidence="2">Belongs to the KHG/KDPG aldolase family.</text>
</comment>
<dbReference type="PANTHER" id="PTHR30246:SF1">
    <property type="entry name" value="2-DEHYDRO-3-DEOXY-6-PHOSPHOGALACTONATE ALDOLASE-RELATED"/>
    <property type="match status" value="1"/>
</dbReference>
<comment type="pathway">
    <text evidence="1">Carbohydrate acid metabolism.</text>
</comment>
<dbReference type="PANTHER" id="PTHR30246">
    <property type="entry name" value="2-KETO-3-DEOXY-6-PHOSPHOGLUCONATE ALDOLASE"/>
    <property type="match status" value="1"/>
</dbReference>
<keyword evidence="4" id="KW-0456">Lyase</keyword>
<sequence>MSNQTTFSWEAFEAAPVVGILRGVTVDTLNRIIPVYQKAGFSTIEITMNTEGATDLIAQLRDEYPSLNVGAGTVCSMDDLEKALMAGAQFIVTPILNEEVIIKCKEIGVPSFVGALTPTEIYNAWTLGAAAVKVFPCSQFGVGYIKDVLAPLNTIKLLPTGGVTKDNIADFFKVGAIGVGMGGSLFPKPLMEEGKEEELMQYLISLKKEIPTATILS</sequence>
<evidence type="ECO:0000256" key="2">
    <source>
        <dbReference type="ARBA" id="ARBA00006906"/>
    </source>
</evidence>
<dbReference type="GO" id="GO:0016829">
    <property type="term" value="F:lyase activity"/>
    <property type="evidence" value="ECO:0007669"/>
    <property type="project" value="UniProtKB-KW"/>
</dbReference>
<dbReference type="InterPro" id="IPR013785">
    <property type="entry name" value="Aldolase_TIM"/>
</dbReference>
<dbReference type="Proteomes" id="UP000585050">
    <property type="component" value="Unassembled WGS sequence"/>
</dbReference>
<keyword evidence="7" id="KW-1185">Reference proteome</keyword>
<accession>A0A7X8XW89</accession>
<protein>
    <submittedName>
        <fullName evidence="6">Bifunctional 4-hydroxy-2-oxoglutarate aldolase/2-dehydro-3-deoxy-phosphogluconate aldolase</fullName>
    </submittedName>
</protein>
<dbReference type="NCBIfam" id="TIGR01182">
    <property type="entry name" value="eda"/>
    <property type="match status" value="1"/>
</dbReference>
<dbReference type="SUPFAM" id="SSF51569">
    <property type="entry name" value="Aldolase"/>
    <property type="match status" value="1"/>
</dbReference>
<comment type="subunit">
    <text evidence="3">Homotrimer.</text>
</comment>
<evidence type="ECO:0000313" key="7">
    <source>
        <dbReference type="Proteomes" id="UP000585050"/>
    </source>
</evidence>
<proteinExistence type="inferred from homology"/>
<comment type="caution">
    <text evidence="6">The sequence shown here is derived from an EMBL/GenBank/DDBJ whole genome shotgun (WGS) entry which is preliminary data.</text>
</comment>
<gene>
    <name evidence="6" type="ORF">HGP29_11560</name>
</gene>
<dbReference type="InterPro" id="IPR000887">
    <property type="entry name" value="Aldlse_KDPG_KHG"/>
</dbReference>
<evidence type="ECO:0000313" key="6">
    <source>
        <dbReference type="EMBL" id="NLR91850.1"/>
    </source>
</evidence>
<name>A0A7X8XW89_9BACT</name>
<reference evidence="6 7" key="1">
    <citation type="submission" date="2020-04" db="EMBL/GenBank/DDBJ databases">
        <title>Flammeovirga sp. SR4, a novel species isolated from seawater.</title>
        <authorList>
            <person name="Wang X."/>
        </authorList>
    </citation>
    <scope>NUCLEOTIDE SEQUENCE [LARGE SCALE GENOMIC DNA]</scope>
    <source>
        <strain evidence="6 7">SR4</strain>
    </source>
</reference>
<evidence type="ECO:0000256" key="4">
    <source>
        <dbReference type="ARBA" id="ARBA00023239"/>
    </source>
</evidence>
<evidence type="ECO:0000256" key="3">
    <source>
        <dbReference type="ARBA" id="ARBA00011233"/>
    </source>
</evidence>
<dbReference type="Gene3D" id="3.20.20.70">
    <property type="entry name" value="Aldolase class I"/>
    <property type="match status" value="1"/>
</dbReference>
<dbReference type="CDD" id="cd00452">
    <property type="entry name" value="KDPG_aldolase"/>
    <property type="match status" value="1"/>
</dbReference>
<dbReference type="RefSeq" id="WP_168882563.1">
    <property type="nucleotide sequence ID" value="NZ_JABAIL010000003.1"/>
</dbReference>
<dbReference type="Pfam" id="PF01081">
    <property type="entry name" value="Aldolase"/>
    <property type="match status" value="1"/>
</dbReference>
<keyword evidence="5" id="KW-0119">Carbohydrate metabolism</keyword>
<dbReference type="AlphaFoldDB" id="A0A7X8XW89"/>
<evidence type="ECO:0000256" key="5">
    <source>
        <dbReference type="ARBA" id="ARBA00023277"/>
    </source>
</evidence>
<evidence type="ECO:0000256" key="1">
    <source>
        <dbReference type="ARBA" id="ARBA00004761"/>
    </source>
</evidence>
<organism evidence="6 7">
    <name type="scientific">Flammeovirga agarivorans</name>
    <dbReference type="NCBI Taxonomy" id="2726742"/>
    <lineage>
        <taxon>Bacteria</taxon>
        <taxon>Pseudomonadati</taxon>
        <taxon>Bacteroidota</taxon>
        <taxon>Cytophagia</taxon>
        <taxon>Cytophagales</taxon>
        <taxon>Flammeovirgaceae</taxon>
        <taxon>Flammeovirga</taxon>
    </lineage>
</organism>